<dbReference type="PANTHER" id="PTHR10000">
    <property type="entry name" value="PHOSPHOSERINE PHOSPHATASE"/>
    <property type="match status" value="1"/>
</dbReference>
<dbReference type="OrthoDB" id="9790031at2"/>
<dbReference type="Gene3D" id="3.30.1240.10">
    <property type="match status" value="1"/>
</dbReference>
<dbReference type="Gene3D" id="3.40.50.1000">
    <property type="entry name" value="HAD superfamily/HAD-like"/>
    <property type="match status" value="1"/>
</dbReference>
<organism evidence="1 2">
    <name type="scientific">Alteribacillus iranensis</name>
    <dbReference type="NCBI Taxonomy" id="930128"/>
    <lineage>
        <taxon>Bacteria</taxon>
        <taxon>Bacillati</taxon>
        <taxon>Bacillota</taxon>
        <taxon>Bacilli</taxon>
        <taxon>Bacillales</taxon>
        <taxon>Bacillaceae</taxon>
        <taxon>Alteribacillus</taxon>
    </lineage>
</organism>
<dbReference type="Proteomes" id="UP000199516">
    <property type="component" value="Unassembled WGS sequence"/>
</dbReference>
<dbReference type="EMBL" id="FONT01000001">
    <property type="protein sequence ID" value="SFE26269.1"/>
    <property type="molecule type" value="Genomic_DNA"/>
</dbReference>
<dbReference type="Pfam" id="PF08282">
    <property type="entry name" value="Hydrolase_3"/>
    <property type="match status" value="1"/>
</dbReference>
<sequence length="279" mass="31624">MAYRLLAMSIDGVLLKSNERISKETKEAMDLARSKGVYTLLVTNRSFSSARKIARQLKMEHEMITHGGALLAGAVDRPILENKLPPDVLYDITEIMELHHCRIQLEGQDYELENKPSQPKNMLGRLQYSLTEGLFQSKSFTDAISKSVYDRQLSALRIFGEFDTEADAGKCRDILLETIPGIRIEQKDNRLTIKKEQASKEYALSFLMNELDITDDEMIYIGSGSTDEAVIEMAGLGVAMGQSPESIRRKADWVTRSNDQDGMAYMIKEVFRKQMRVEV</sequence>
<dbReference type="RefSeq" id="WP_091655926.1">
    <property type="nucleotide sequence ID" value="NZ_FONT01000001.1"/>
</dbReference>
<gene>
    <name evidence="1" type="ORF">SAMN05192532_10119</name>
</gene>
<keyword evidence="2" id="KW-1185">Reference proteome</keyword>
<proteinExistence type="predicted"/>
<evidence type="ECO:0008006" key="3">
    <source>
        <dbReference type="Google" id="ProtNLM"/>
    </source>
</evidence>
<dbReference type="InterPro" id="IPR036412">
    <property type="entry name" value="HAD-like_sf"/>
</dbReference>
<dbReference type="GO" id="GO:0016791">
    <property type="term" value="F:phosphatase activity"/>
    <property type="evidence" value="ECO:0007669"/>
    <property type="project" value="TreeGrafter"/>
</dbReference>
<evidence type="ECO:0000313" key="1">
    <source>
        <dbReference type="EMBL" id="SFE26269.1"/>
    </source>
</evidence>
<protein>
    <recommendedName>
        <fullName evidence="3">Cof subfamily of IIB subfamily of haloacid dehalogenase superfamily/HAD-superfamily hydrolase, subfamily IIB</fullName>
    </recommendedName>
</protein>
<dbReference type="AlphaFoldDB" id="A0A1I1Z3H8"/>
<dbReference type="SUPFAM" id="SSF56784">
    <property type="entry name" value="HAD-like"/>
    <property type="match status" value="1"/>
</dbReference>
<dbReference type="STRING" id="930128.SAMN05192532_10119"/>
<name>A0A1I1Z3H8_9BACI</name>
<dbReference type="PANTHER" id="PTHR10000:SF50">
    <property type="entry name" value="STRESS RESPONSE PROTEIN YHAX"/>
    <property type="match status" value="1"/>
</dbReference>
<dbReference type="GO" id="GO:0000287">
    <property type="term" value="F:magnesium ion binding"/>
    <property type="evidence" value="ECO:0007669"/>
    <property type="project" value="TreeGrafter"/>
</dbReference>
<dbReference type="GO" id="GO:0005829">
    <property type="term" value="C:cytosol"/>
    <property type="evidence" value="ECO:0007669"/>
    <property type="project" value="TreeGrafter"/>
</dbReference>
<reference evidence="1 2" key="1">
    <citation type="submission" date="2016-10" db="EMBL/GenBank/DDBJ databases">
        <authorList>
            <person name="de Groot N.N."/>
        </authorList>
    </citation>
    <scope>NUCLEOTIDE SEQUENCE [LARGE SCALE GENOMIC DNA]</scope>
    <source>
        <strain evidence="1 2">DSM 23995</strain>
    </source>
</reference>
<dbReference type="InterPro" id="IPR023214">
    <property type="entry name" value="HAD_sf"/>
</dbReference>
<evidence type="ECO:0000313" key="2">
    <source>
        <dbReference type="Proteomes" id="UP000199516"/>
    </source>
</evidence>
<accession>A0A1I1Z3H8</accession>